<feature type="domain" description="CheW-like" evidence="1">
    <location>
        <begin position="106"/>
        <end position="243"/>
    </location>
</feature>
<name>A0A4U1BAN9_9GAMM</name>
<dbReference type="GO" id="GO:0007165">
    <property type="term" value="P:signal transduction"/>
    <property type="evidence" value="ECO:0007669"/>
    <property type="project" value="InterPro"/>
</dbReference>
<dbReference type="OrthoDB" id="5565759at2"/>
<comment type="caution">
    <text evidence="2">The sequence shown here is derived from an EMBL/GenBank/DDBJ whole genome shotgun (WGS) entry which is preliminary data.</text>
</comment>
<dbReference type="SUPFAM" id="SSF50341">
    <property type="entry name" value="CheW-like"/>
    <property type="match status" value="1"/>
</dbReference>
<proteinExistence type="predicted"/>
<protein>
    <submittedName>
        <fullName evidence="2">Chemotaxis protein CheW</fullName>
    </submittedName>
</protein>
<reference evidence="2 3" key="1">
    <citation type="submission" date="2019-04" db="EMBL/GenBank/DDBJ databases">
        <authorList>
            <person name="Hwang J.C."/>
        </authorList>
    </citation>
    <scope>NUCLEOTIDE SEQUENCE [LARGE SCALE GENOMIC DNA]</scope>
    <source>
        <strain evidence="2 3">IMCC35001</strain>
    </source>
</reference>
<dbReference type="InterPro" id="IPR014506">
    <property type="entry name" value="UCP020479_CheW"/>
</dbReference>
<dbReference type="PROSITE" id="PS50851">
    <property type="entry name" value="CHEW"/>
    <property type="match status" value="1"/>
</dbReference>
<evidence type="ECO:0000313" key="2">
    <source>
        <dbReference type="EMBL" id="TKB47219.1"/>
    </source>
</evidence>
<dbReference type="GO" id="GO:0006935">
    <property type="term" value="P:chemotaxis"/>
    <property type="evidence" value="ECO:0007669"/>
    <property type="project" value="InterPro"/>
</dbReference>
<dbReference type="EMBL" id="SWCI01000015">
    <property type="protein sequence ID" value="TKB47219.1"/>
    <property type="molecule type" value="Genomic_DNA"/>
</dbReference>
<dbReference type="Pfam" id="PF01584">
    <property type="entry name" value="CheW"/>
    <property type="match status" value="1"/>
</dbReference>
<dbReference type="AlphaFoldDB" id="A0A4U1BAN9"/>
<dbReference type="SMART" id="SM00260">
    <property type="entry name" value="CheW"/>
    <property type="match status" value="1"/>
</dbReference>
<sequence>MPCWIHRGEPMSKVAEQALMEYFEVMLTPPREALDEVQKANVSRLLEQAAQPEPDSTNAEIASTRVEETIEAEQPIPVAEPEIESELVAESAPAPAQSWRQELEEEFQCLYFQVAGLVIAVPLLTLGGIKRLGKLSHLPGSPNWVLGVQLDAQDGKLNVVDSGRWFLADRPQTDTEECDFRFVVRLGDSPWSLACESLLDAEPLHKSEVNWQSSPKRPWLAGIVRDKKCVVLDVPELICMLDAGLDITVKES</sequence>
<dbReference type="InterPro" id="IPR002545">
    <property type="entry name" value="CheW-lke_dom"/>
</dbReference>
<gene>
    <name evidence="2" type="ORF">FCL40_16075</name>
</gene>
<dbReference type="InterPro" id="IPR036061">
    <property type="entry name" value="CheW-like_dom_sf"/>
</dbReference>
<dbReference type="Proteomes" id="UP000305674">
    <property type="component" value="Unassembled WGS sequence"/>
</dbReference>
<dbReference type="PIRSF" id="PIRSF020479">
    <property type="entry name" value="UCP020479_CheW"/>
    <property type="match status" value="1"/>
</dbReference>
<keyword evidence="3" id="KW-1185">Reference proteome</keyword>
<evidence type="ECO:0000259" key="1">
    <source>
        <dbReference type="PROSITE" id="PS50851"/>
    </source>
</evidence>
<accession>A0A4U1BAN9</accession>
<organism evidence="2 3">
    <name type="scientific">Ferrimonas sediminicola</name>
    <dbReference type="NCBI Taxonomy" id="2569538"/>
    <lineage>
        <taxon>Bacteria</taxon>
        <taxon>Pseudomonadati</taxon>
        <taxon>Pseudomonadota</taxon>
        <taxon>Gammaproteobacteria</taxon>
        <taxon>Alteromonadales</taxon>
        <taxon>Ferrimonadaceae</taxon>
        <taxon>Ferrimonas</taxon>
    </lineage>
</organism>
<evidence type="ECO:0000313" key="3">
    <source>
        <dbReference type="Proteomes" id="UP000305674"/>
    </source>
</evidence>